<dbReference type="Proteomes" id="UP001165986">
    <property type="component" value="Unassembled WGS sequence"/>
</dbReference>
<protein>
    <recommendedName>
        <fullName evidence="3">KAP NTPase domain-containing protein</fullName>
    </recommendedName>
</protein>
<accession>A0AA40VVJ8</accession>
<evidence type="ECO:0008006" key="3">
    <source>
        <dbReference type="Google" id="ProtNLM"/>
    </source>
</evidence>
<evidence type="ECO:0000313" key="2">
    <source>
        <dbReference type="Proteomes" id="UP001165986"/>
    </source>
</evidence>
<comment type="caution">
    <text evidence="1">The sequence shown here is derived from an EMBL/GenBank/DDBJ whole genome shotgun (WGS) entry which is preliminary data.</text>
</comment>
<dbReference type="RefSeq" id="WP_191762405.1">
    <property type="nucleotide sequence ID" value="NZ_VJXY01000111.1"/>
</dbReference>
<organism evidence="1 2">
    <name type="scientific">Komarekiella delphini-convector SJRDD-AB1</name>
    <dbReference type="NCBI Taxonomy" id="2593771"/>
    <lineage>
        <taxon>Bacteria</taxon>
        <taxon>Bacillati</taxon>
        <taxon>Cyanobacteriota</taxon>
        <taxon>Cyanophyceae</taxon>
        <taxon>Nostocales</taxon>
        <taxon>Nostocaceae</taxon>
        <taxon>Komarekiella</taxon>
        <taxon>Komarekiella delphini-convector</taxon>
    </lineage>
</organism>
<dbReference type="AlphaFoldDB" id="A0AA40VVJ8"/>
<keyword evidence="2" id="KW-1185">Reference proteome</keyword>
<evidence type="ECO:0000313" key="1">
    <source>
        <dbReference type="EMBL" id="MBD6621082.1"/>
    </source>
</evidence>
<gene>
    <name evidence="1" type="ORF">FNW02_36560</name>
</gene>
<name>A0AA40VVJ8_9NOST</name>
<proteinExistence type="predicted"/>
<dbReference type="EMBL" id="VJXY01000111">
    <property type="protein sequence ID" value="MBD6621082.1"/>
    <property type="molecule type" value="Genomic_DNA"/>
</dbReference>
<sequence length="636" mass="72005">MISSLSSSSDLNKAITSHNPFDRSLVVRSHDIWNQSFPDVPSINAHASNAIFQAIEQIRAGKRSVIGITIKAEKGLGKSHLMSRIRCRLQYEGDSFFVYMSEVDYGDLNKIHSKFLNTLTSSLKQTGNQGVMQWQEMATTLVNEVYKSSYTPQDLIKRFPGVLAQHPKIVDALTAKVLKLKPNIENPYLIQAILWTLSSDKVSFAINWLAGRDLAQSQADAMGLPNTSQDDKEAEAFQTICQILDLIGDYRTVVTCFDELESLNCNEQGFTRAQIVALFAKDIYSKIKRGVLILAMFDETWTQQVKVVPQADSVIDRIGERKIDLKHLNSNDVVTLVSHWLKEFYDTKNLTPPYPIYPFDEGELRELGKEKPIVRRVLQWCADNWNLPGDPPQPQDPLHKVEIAFNKELAALDNTIENYFEDSNIIANAIRLCLLTLKGKTVERVKLDEVEEVIVKSVDKGYLNFRIIGQEEGRVVKIVVAVVQESTTKFVSAALKRLIDYKMFDMTRGCLVRAKDVKPNTKGGEHLNKLLSKELGGEFVKLNIEDIKPLLAILFVKQSCKDYEVTEKEIYQFIDHKKIAIDNYLIREILSDPSGQIPSGLIDEEYIAETRSIPNHQNLTKEVDTMLDNLLIKLGL</sequence>
<reference evidence="1" key="1">
    <citation type="submission" date="2019-07" db="EMBL/GenBank/DDBJ databases">
        <title>Toxilogical consequences of a new and cryptic species of cyanobacteria (Komarekiella delphini-convector) recovered from the epidermis of a bottlenose dolphin and 1500 ft. in the air.</title>
        <authorList>
            <person name="Brown A.O."/>
            <person name="Dvorak P."/>
            <person name="Villanueva C.D."/>
            <person name="Foss A.J."/>
            <person name="Garvey A.D."/>
            <person name="Gibson Q.A."/>
            <person name="Johansen J.R."/>
            <person name="Casamatta D.A."/>
        </authorList>
    </citation>
    <scope>NUCLEOTIDE SEQUENCE</scope>
    <source>
        <strain evidence="1">SJRDD-AB1</strain>
    </source>
</reference>